<dbReference type="CDD" id="cd00200">
    <property type="entry name" value="WD40"/>
    <property type="match status" value="1"/>
</dbReference>
<dbReference type="Proteomes" id="UP000069549">
    <property type="component" value="Chromosome 11"/>
</dbReference>
<protein>
    <submittedName>
        <fullName evidence="5">WD repeat-containing protein, putative</fullName>
    </submittedName>
</protein>
<dbReference type="SUPFAM" id="SSF50978">
    <property type="entry name" value="WD40 repeat-like"/>
    <property type="match status" value="1"/>
</dbReference>
<dbReference type="InterPro" id="IPR050995">
    <property type="entry name" value="WD-F-box_domain-protein"/>
</dbReference>
<evidence type="ECO:0000313" key="5">
    <source>
        <dbReference type="EMBL" id="CXI61297.1"/>
    </source>
</evidence>
<dbReference type="PANTHER" id="PTHR14604:SF3">
    <property type="entry name" value="SPERM-ASSOCIATED ANTIGEN 16 PROTEIN"/>
    <property type="match status" value="1"/>
</dbReference>
<keyword evidence="2" id="KW-0677">Repeat</keyword>
<dbReference type="InterPro" id="IPR036322">
    <property type="entry name" value="WD40_repeat_dom_sf"/>
</dbReference>
<dbReference type="AlphaFoldDB" id="A0A0Y9XN61"/>
<evidence type="ECO:0000313" key="7">
    <source>
        <dbReference type="Proteomes" id="UP000069549"/>
    </source>
</evidence>
<name>A0A0Y9XN61_PLABE</name>
<feature type="coiled-coil region" evidence="4">
    <location>
        <begin position="205"/>
        <end position="239"/>
    </location>
</feature>
<feature type="repeat" description="WD" evidence="3">
    <location>
        <begin position="351"/>
        <end position="392"/>
    </location>
</feature>
<feature type="repeat" description="WD" evidence="3">
    <location>
        <begin position="477"/>
        <end position="518"/>
    </location>
</feature>
<evidence type="ECO:0000256" key="3">
    <source>
        <dbReference type="PROSITE-ProRule" id="PRU00221"/>
    </source>
</evidence>
<dbReference type="InterPro" id="IPR019775">
    <property type="entry name" value="WD40_repeat_CS"/>
</dbReference>
<gene>
    <name evidence="5" type="ORF">PBK173_000276100</name>
    <name evidence="6" type="ORF">PBSP11RLL_000267600</name>
</gene>
<keyword evidence="1 3" id="KW-0853">WD repeat</keyword>
<dbReference type="InterPro" id="IPR015943">
    <property type="entry name" value="WD40/YVTN_repeat-like_dom_sf"/>
</dbReference>
<feature type="repeat" description="WD" evidence="3">
    <location>
        <begin position="435"/>
        <end position="476"/>
    </location>
</feature>
<reference evidence="5 7" key="1">
    <citation type="submission" date="2016-02" db="EMBL/GenBank/DDBJ databases">
        <authorList>
            <consortium name="Pathogen Informatics"/>
        </authorList>
    </citation>
    <scope>NUCLEOTIDE SEQUENCE [LARGE SCALE GENOMIC DNA]</scope>
    <source>
        <strain evidence="5 7">K173</strain>
        <strain evidence="6 8">SP11 RLL</strain>
    </source>
</reference>
<keyword evidence="4" id="KW-0175">Coiled coil</keyword>
<evidence type="ECO:0000256" key="2">
    <source>
        <dbReference type="ARBA" id="ARBA00022737"/>
    </source>
</evidence>
<feature type="repeat" description="WD" evidence="3">
    <location>
        <begin position="519"/>
        <end position="560"/>
    </location>
</feature>
<evidence type="ECO:0000256" key="1">
    <source>
        <dbReference type="ARBA" id="ARBA00022574"/>
    </source>
</evidence>
<dbReference type="Proteomes" id="UP000219974">
    <property type="component" value="Chromosome 11"/>
</dbReference>
<dbReference type="EMBL" id="LT608275">
    <property type="protein sequence ID" value="SCO60985.1"/>
    <property type="molecule type" value="Genomic_DNA"/>
</dbReference>
<accession>A0A0Y9XN61</accession>
<evidence type="ECO:0000256" key="4">
    <source>
        <dbReference type="SAM" id="Coils"/>
    </source>
</evidence>
<organism evidence="5 7">
    <name type="scientific">Plasmodium berghei</name>
    <dbReference type="NCBI Taxonomy" id="5821"/>
    <lineage>
        <taxon>Eukaryota</taxon>
        <taxon>Sar</taxon>
        <taxon>Alveolata</taxon>
        <taxon>Apicomplexa</taxon>
        <taxon>Aconoidasida</taxon>
        <taxon>Haemosporida</taxon>
        <taxon>Plasmodiidae</taxon>
        <taxon>Plasmodium</taxon>
        <taxon>Plasmodium (Vinckeia)</taxon>
    </lineage>
</organism>
<dbReference type="PANTHER" id="PTHR14604">
    <property type="entry name" value="WD40 REPEAT PF20"/>
    <property type="match status" value="1"/>
</dbReference>
<dbReference type="VEuPathDB" id="PlasmoDB:PBANKA_1110300"/>
<dbReference type="InterPro" id="IPR020472">
    <property type="entry name" value="WD40_PAC1"/>
</dbReference>
<dbReference type="PROSITE" id="PS50294">
    <property type="entry name" value="WD_REPEATS_REGION"/>
    <property type="match status" value="3"/>
</dbReference>
<evidence type="ECO:0000313" key="6">
    <source>
        <dbReference type="EMBL" id="SCO60985.1"/>
    </source>
</evidence>
<dbReference type="PROSITE" id="PS00678">
    <property type="entry name" value="WD_REPEATS_1"/>
    <property type="match status" value="2"/>
</dbReference>
<dbReference type="PROSITE" id="PS50082">
    <property type="entry name" value="WD_REPEATS_2"/>
    <property type="match status" value="5"/>
</dbReference>
<dbReference type="SMART" id="SM00320">
    <property type="entry name" value="WD40"/>
    <property type="match status" value="6"/>
</dbReference>
<proteinExistence type="predicted"/>
<dbReference type="InterPro" id="IPR001680">
    <property type="entry name" value="WD40_rpt"/>
</dbReference>
<dbReference type="Pfam" id="PF00400">
    <property type="entry name" value="WD40"/>
    <property type="match status" value="5"/>
</dbReference>
<evidence type="ECO:0000313" key="8">
    <source>
        <dbReference type="Proteomes" id="UP000219974"/>
    </source>
</evidence>
<sequence length="636" mass="73486">MINTKKENIEGGKKSTIDKLDNNEYNATFLVENDNKENDIDHLNKQFEQNVNKCHDNSNTESNLESDSDNSEYFEKLLKNAKVINISSFNKNEIIADKREKGSINIPTDDKHSLMALSFIHNFMIEHEFIESLEVFEKEYFKKYGDDINILRKGKREDILTQNELLRNDFWNHQEFTKGIQNSLEEANKKVQKTIKERDYYLMHHKRVIQEKETLNKEIQKQKKEIQKIQNSIGEIRAKYESTLKEKMLVTLEKEKRDTKIEGLNKYIERLKNLLGNSGSPSLVNISSNDEKGNNLTESIISKEDKKISKKITKREDTSWPNNEDSPCELSENEYDKYNICVSSLSIEKSFNAHNSAVLGIAYNKEVQLIATGGDDGKWKTWSASNYELVMESQAHKKWIGDICFNKKGNILCTCSGDSKIKLWDMLKEKCIHTFMNSAGPIWSLSFHYEGNFFASASMDQTIRIFDMNSLRQRQILRGHVDSINCVNFHPFFKTLTSASADKTVSTWDMKSGLCINTFYGHNFPCNYSNFSTDGKWIYSCDSGGVVKIWDVRANRCLINIDAGPSSANKCPMDKNNKYLFIASEDNTIKIFDVIEKKFVRTLKHEFPIKNIMVENNKLIYSLSNGDIFVRGQRTE</sequence>
<dbReference type="EMBL" id="LT160031">
    <property type="protein sequence ID" value="CXI61297.1"/>
    <property type="molecule type" value="Genomic_DNA"/>
</dbReference>
<dbReference type="Gene3D" id="2.130.10.10">
    <property type="entry name" value="YVTN repeat-like/Quinoprotein amine dehydrogenase"/>
    <property type="match status" value="2"/>
</dbReference>
<feature type="repeat" description="WD" evidence="3">
    <location>
        <begin position="393"/>
        <end position="434"/>
    </location>
</feature>
<dbReference type="PRINTS" id="PR00320">
    <property type="entry name" value="GPROTEINBRPT"/>
</dbReference>